<name>A0A6N8IQL4_9BURK</name>
<evidence type="ECO:0000256" key="2">
    <source>
        <dbReference type="SAM" id="MobiDB-lite"/>
    </source>
</evidence>
<dbReference type="EMBL" id="WSEL01000003">
    <property type="protein sequence ID" value="MVQ28133.1"/>
    <property type="molecule type" value="Genomic_DNA"/>
</dbReference>
<evidence type="ECO:0000313" key="4">
    <source>
        <dbReference type="EMBL" id="MVQ28133.1"/>
    </source>
</evidence>
<keyword evidence="5" id="KW-1185">Reference proteome</keyword>
<dbReference type="Gene3D" id="1.10.1470.10">
    <property type="entry name" value="YjbJ"/>
    <property type="match status" value="1"/>
</dbReference>
<reference evidence="4 5" key="1">
    <citation type="submission" date="2019-12" db="EMBL/GenBank/DDBJ databases">
        <authorList>
            <person name="Huq M.A."/>
        </authorList>
    </citation>
    <scope>NUCLEOTIDE SEQUENCE [LARGE SCALE GENOMIC DNA]</scope>
    <source>
        <strain evidence="4 5">MAH-25</strain>
    </source>
</reference>
<organism evidence="4 5">
    <name type="scientific">Ramlibacter pinisoli</name>
    <dbReference type="NCBI Taxonomy" id="2682844"/>
    <lineage>
        <taxon>Bacteria</taxon>
        <taxon>Pseudomonadati</taxon>
        <taxon>Pseudomonadota</taxon>
        <taxon>Betaproteobacteria</taxon>
        <taxon>Burkholderiales</taxon>
        <taxon>Comamonadaceae</taxon>
        <taxon>Ramlibacter</taxon>
    </lineage>
</organism>
<feature type="compositionally biased region" description="Basic and acidic residues" evidence="2">
    <location>
        <begin position="26"/>
        <end position="61"/>
    </location>
</feature>
<evidence type="ECO:0000256" key="1">
    <source>
        <dbReference type="ARBA" id="ARBA00009129"/>
    </source>
</evidence>
<proteinExistence type="inferred from homology"/>
<dbReference type="InterPro" id="IPR036629">
    <property type="entry name" value="YjbJ_sf"/>
</dbReference>
<dbReference type="AlphaFoldDB" id="A0A6N8IQL4"/>
<feature type="region of interest" description="Disordered" evidence="2">
    <location>
        <begin position="1"/>
        <end position="61"/>
    </location>
</feature>
<accession>A0A6N8IQL4</accession>
<feature type="domain" description="CsbD-like" evidence="3">
    <location>
        <begin position="4"/>
        <end position="55"/>
    </location>
</feature>
<comment type="caution">
    <text evidence="4">The sequence shown here is derived from an EMBL/GenBank/DDBJ whole genome shotgun (WGS) entry which is preliminary data.</text>
</comment>
<dbReference type="RefSeq" id="WP_157396273.1">
    <property type="nucleotide sequence ID" value="NZ_WSEL01000003.1"/>
</dbReference>
<dbReference type="SUPFAM" id="SSF69047">
    <property type="entry name" value="Hypothetical protein YjbJ"/>
    <property type="match status" value="1"/>
</dbReference>
<gene>
    <name evidence="4" type="ORF">GON04_01630</name>
</gene>
<evidence type="ECO:0000313" key="5">
    <source>
        <dbReference type="Proteomes" id="UP000469385"/>
    </source>
</evidence>
<protein>
    <submittedName>
        <fullName evidence="4">CsbD family protein</fullName>
    </submittedName>
</protein>
<dbReference type="InterPro" id="IPR008462">
    <property type="entry name" value="CsbD"/>
</dbReference>
<comment type="similarity">
    <text evidence="1">Belongs to the UPF0337 (CsbD) family.</text>
</comment>
<feature type="compositionally biased region" description="Basic and acidic residues" evidence="2">
    <location>
        <begin position="1"/>
        <end position="14"/>
    </location>
</feature>
<dbReference type="Proteomes" id="UP000469385">
    <property type="component" value="Unassembled WGS sequence"/>
</dbReference>
<sequence>MNEEQVKGKLKEAAGKVQKNVGEATGNREQEAKGTAREQEGKVQKKVGDVEQGVEKIIQKP</sequence>
<dbReference type="Pfam" id="PF05532">
    <property type="entry name" value="CsbD"/>
    <property type="match status" value="1"/>
</dbReference>
<evidence type="ECO:0000259" key="3">
    <source>
        <dbReference type="Pfam" id="PF05532"/>
    </source>
</evidence>